<feature type="compositionally biased region" description="Basic and acidic residues" evidence="1">
    <location>
        <begin position="84"/>
        <end position="93"/>
    </location>
</feature>
<keyword evidence="2" id="KW-1133">Transmembrane helix</keyword>
<keyword evidence="4" id="KW-1185">Reference proteome</keyword>
<gene>
    <name evidence="3" type="ORF">C7443_11242</name>
</gene>
<feature type="region of interest" description="Disordered" evidence="1">
    <location>
        <begin position="83"/>
        <end position="105"/>
    </location>
</feature>
<keyword evidence="2" id="KW-0812">Transmembrane</keyword>
<organism evidence="3 4">
    <name type="scientific">Plasticicumulans acidivorans</name>
    <dbReference type="NCBI Taxonomy" id="886464"/>
    <lineage>
        <taxon>Bacteria</taxon>
        <taxon>Pseudomonadati</taxon>
        <taxon>Pseudomonadota</taxon>
        <taxon>Gammaproteobacteria</taxon>
        <taxon>Candidatus Competibacteraceae</taxon>
        <taxon>Plasticicumulans</taxon>
    </lineage>
</organism>
<dbReference type="Proteomes" id="UP000246569">
    <property type="component" value="Unassembled WGS sequence"/>
</dbReference>
<protein>
    <submittedName>
        <fullName evidence="3">Uncharacterized protein</fullName>
    </submittedName>
</protein>
<evidence type="ECO:0000313" key="4">
    <source>
        <dbReference type="Proteomes" id="UP000246569"/>
    </source>
</evidence>
<keyword evidence="2" id="KW-0472">Membrane</keyword>
<proteinExistence type="predicted"/>
<dbReference type="RefSeq" id="WP_110019833.1">
    <property type="nucleotide sequence ID" value="NZ_QGTJ01000012.1"/>
</dbReference>
<accession>A0A317MR90</accession>
<name>A0A317MR90_9GAMM</name>
<evidence type="ECO:0000256" key="2">
    <source>
        <dbReference type="SAM" id="Phobius"/>
    </source>
</evidence>
<dbReference type="EMBL" id="QGTJ01000012">
    <property type="protein sequence ID" value="PWV59044.1"/>
    <property type="molecule type" value="Genomic_DNA"/>
</dbReference>
<evidence type="ECO:0000256" key="1">
    <source>
        <dbReference type="SAM" id="MobiDB-lite"/>
    </source>
</evidence>
<dbReference type="OrthoDB" id="9950115at2"/>
<evidence type="ECO:0000313" key="3">
    <source>
        <dbReference type="EMBL" id="PWV59044.1"/>
    </source>
</evidence>
<feature type="transmembrane region" description="Helical" evidence="2">
    <location>
        <begin position="55"/>
        <end position="78"/>
    </location>
</feature>
<reference evidence="3 4" key="1">
    <citation type="submission" date="2018-05" db="EMBL/GenBank/DDBJ databases">
        <title>Genomic Encyclopedia of Type Strains, Phase IV (KMG-IV): sequencing the most valuable type-strain genomes for metagenomic binning, comparative biology and taxonomic classification.</title>
        <authorList>
            <person name="Goeker M."/>
        </authorList>
    </citation>
    <scope>NUCLEOTIDE SEQUENCE [LARGE SCALE GENOMIC DNA]</scope>
    <source>
        <strain evidence="3 4">DSM 23606</strain>
    </source>
</reference>
<sequence length="114" mass="12077">MHKRLLAIVAPPIAIARHGGHAAWCAAPIGTVWMSALVGIGIGLQGDLNSDGREVMTWVVALGVAIWAIAAAWAQLVISGVDDDSAHEPDSTFDHTVYLSGDEPDPLEQIRGMR</sequence>
<dbReference type="AlphaFoldDB" id="A0A317MR90"/>
<comment type="caution">
    <text evidence="3">The sequence shown here is derived from an EMBL/GenBank/DDBJ whole genome shotgun (WGS) entry which is preliminary data.</text>
</comment>